<organism evidence="2 3">
    <name type="scientific">Sphaerosporella brunnea</name>
    <dbReference type="NCBI Taxonomy" id="1250544"/>
    <lineage>
        <taxon>Eukaryota</taxon>
        <taxon>Fungi</taxon>
        <taxon>Dikarya</taxon>
        <taxon>Ascomycota</taxon>
        <taxon>Pezizomycotina</taxon>
        <taxon>Pezizomycetes</taxon>
        <taxon>Pezizales</taxon>
        <taxon>Pyronemataceae</taxon>
        <taxon>Sphaerosporella</taxon>
    </lineage>
</organism>
<sequence length="141" mass="14600">MAKMNANPERNAVFAYEAINALLRGICLDNVRNIKVAKGKKSQADTADHGDADHKANAHGEERDPRLQANNIPVSLNGPETGGQAVGGPGSLSGPGSDDQGPSPLDETDSTIPEGHHTVAHTVVGPGSLSSPVLKARLMHS</sequence>
<feature type="compositionally biased region" description="Gly residues" evidence="1">
    <location>
        <begin position="80"/>
        <end position="93"/>
    </location>
</feature>
<gene>
    <name evidence="2" type="ORF">FN846DRAFT_903732</name>
</gene>
<dbReference type="EMBL" id="VXIS01000026">
    <property type="protein sequence ID" value="KAA8912219.1"/>
    <property type="molecule type" value="Genomic_DNA"/>
</dbReference>
<feature type="region of interest" description="Disordered" evidence="1">
    <location>
        <begin position="37"/>
        <end position="141"/>
    </location>
</feature>
<evidence type="ECO:0000256" key="1">
    <source>
        <dbReference type="SAM" id="MobiDB-lite"/>
    </source>
</evidence>
<comment type="caution">
    <text evidence="2">The sequence shown here is derived from an EMBL/GenBank/DDBJ whole genome shotgun (WGS) entry which is preliminary data.</text>
</comment>
<evidence type="ECO:0000313" key="3">
    <source>
        <dbReference type="Proteomes" id="UP000326924"/>
    </source>
</evidence>
<dbReference type="Proteomes" id="UP000326924">
    <property type="component" value="Unassembled WGS sequence"/>
</dbReference>
<proteinExistence type="predicted"/>
<evidence type="ECO:0000313" key="2">
    <source>
        <dbReference type="EMBL" id="KAA8912219.1"/>
    </source>
</evidence>
<name>A0A5J5F6V3_9PEZI</name>
<protein>
    <submittedName>
        <fullName evidence="2">Uncharacterized protein</fullName>
    </submittedName>
</protein>
<feature type="compositionally biased region" description="Basic and acidic residues" evidence="1">
    <location>
        <begin position="42"/>
        <end position="66"/>
    </location>
</feature>
<dbReference type="AlphaFoldDB" id="A0A5J5F6V3"/>
<reference evidence="2 3" key="1">
    <citation type="submission" date="2019-09" db="EMBL/GenBank/DDBJ databases">
        <title>Draft genome of the ectomycorrhizal ascomycete Sphaerosporella brunnea.</title>
        <authorList>
            <consortium name="DOE Joint Genome Institute"/>
            <person name="Benucci G.M."/>
            <person name="Marozzi G."/>
            <person name="Antonielli L."/>
            <person name="Sanchez S."/>
            <person name="Marco P."/>
            <person name="Wang X."/>
            <person name="Falini L.B."/>
            <person name="Barry K."/>
            <person name="Haridas S."/>
            <person name="Lipzen A."/>
            <person name="Labutti K."/>
            <person name="Grigoriev I.V."/>
            <person name="Murat C."/>
            <person name="Martin F."/>
            <person name="Albertini E."/>
            <person name="Donnini D."/>
            <person name="Bonito G."/>
        </authorList>
    </citation>
    <scope>NUCLEOTIDE SEQUENCE [LARGE SCALE GENOMIC DNA]</scope>
    <source>
        <strain evidence="2 3">Sb_GMNB300</strain>
    </source>
</reference>
<accession>A0A5J5F6V3</accession>
<dbReference type="InParanoid" id="A0A5J5F6V3"/>
<feature type="compositionally biased region" description="Low complexity" evidence="1">
    <location>
        <begin position="94"/>
        <end position="105"/>
    </location>
</feature>
<keyword evidence="3" id="KW-1185">Reference proteome</keyword>